<evidence type="ECO:0000256" key="3">
    <source>
        <dbReference type="ARBA" id="ARBA00022801"/>
    </source>
</evidence>
<dbReference type="Proteomes" id="UP000515121">
    <property type="component" value="Unplaced"/>
</dbReference>
<dbReference type="PANTHER" id="PTHR47967:SF123">
    <property type="entry name" value="ASPARTIC PROTEINASE NEPENTHESIN-1-LIKE"/>
    <property type="match status" value="1"/>
</dbReference>
<evidence type="ECO:0000313" key="7">
    <source>
        <dbReference type="Proteomes" id="UP000515121"/>
    </source>
</evidence>
<evidence type="ECO:0000256" key="4">
    <source>
        <dbReference type="SAM" id="SignalP"/>
    </source>
</evidence>
<dbReference type="RefSeq" id="XP_022753630.1">
    <property type="nucleotide sequence ID" value="XM_022897895.1"/>
</dbReference>
<keyword evidence="2" id="KW-0645">Protease</keyword>
<reference evidence="8" key="1">
    <citation type="submission" date="2025-08" db="UniProtKB">
        <authorList>
            <consortium name="RefSeq"/>
        </authorList>
    </citation>
    <scope>IDENTIFICATION</scope>
    <source>
        <tissue evidence="8">Fruit stalk</tissue>
    </source>
</reference>
<proteinExistence type="inferred from homology"/>
<gene>
    <name evidence="8" type="primary">LOC111301916</name>
</gene>
<keyword evidence="3" id="KW-0378">Hydrolase</keyword>
<feature type="domain" description="Xylanase inhibitor N-terminal" evidence="6">
    <location>
        <begin position="110"/>
        <end position="217"/>
    </location>
</feature>
<evidence type="ECO:0000256" key="2">
    <source>
        <dbReference type="ARBA" id="ARBA00022670"/>
    </source>
</evidence>
<dbReference type="InterPro" id="IPR032799">
    <property type="entry name" value="TAXi_C"/>
</dbReference>
<dbReference type="GO" id="GO:0006508">
    <property type="term" value="P:proteolysis"/>
    <property type="evidence" value="ECO:0007669"/>
    <property type="project" value="UniProtKB-KW"/>
</dbReference>
<dbReference type="PANTHER" id="PTHR47967">
    <property type="entry name" value="OS07G0603500 PROTEIN-RELATED"/>
    <property type="match status" value="1"/>
</dbReference>
<evidence type="ECO:0000259" key="5">
    <source>
        <dbReference type="Pfam" id="PF14541"/>
    </source>
</evidence>
<dbReference type="OrthoDB" id="1072226at2759"/>
<dbReference type="Pfam" id="PF14541">
    <property type="entry name" value="TAXi_C"/>
    <property type="match status" value="1"/>
</dbReference>
<dbReference type="SUPFAM" id="SSF50630">
    <property type="entry name" value="Acid proteases"/>
    <property type="match status" value="1"/>
</dbReference>
<sequence>MSVTLHFLNSKLLLCLLVTLSQHYFTFATSKPTFGLSIRAILDDSPGSPLYLIENLTRAERVERFIKIKYARANYSDLVSRSNAKVVHDNIRIPILRDYLFYVSLRDLWHIPCSRPLCHGDDRLYDCVNGECVYDVLYGGGATTRGAASLESFQFYISNADTKTFTNVIFGCSNDNSDFLFDGSDVSGIFGLSKSPDSMASQFSPLTHTRFSYCFGPFSRCNASSNHPRVRRGHSAAASRTGFHPDTFRIRPDGSGGCFIDSGTLVSQIDFNTLGVNAYEAVMRVLEAYYGSRKLERTTVLKVFELCYKSPANYHDFAAITFHFNGANYSVDGEHGLFFDPVQGFFCVGILRGRAGLC</sequence>
<dbReference type="InterPro" id="IPR032861">
    <property type="entry name" value="TAXi_N"/>
</dbReference>
<feature type="chain" id="PRO_5028213206" evidence="4">
    <location>
        <begin position="29"/>
        <end position="358"/>
    </location>
</feature>
<dbReference type="GeneID" id="111301916"/>
<evidence type="ECO:0000313" key="8">
    <source>
        <dbReference type="RefSeq" id="XP_022753630.1"/>
    </source>
</evidence>
<comment type="similarity">
    <text evidence="1">Belongs to the peptidase A1 family.</text>
</comment>
<feature type="domain" description="Xylanase inhibitor C-terminal" evidence="5">
    <location>
        <begin position="242"/>
        <end position="353"/>
    </location>
</feature>
<dbReference type="InterPro" id="IPR021109">
    <property type="entry name" value="Peptidase_aspartic_dom_sf"/>
</dbReference>
<keyword evidence="7" id="KW-1185">Reference proteome</keyword>
<dbReference type="KEGG" id="dzi:111301916"/>
<name>A0A6P5ZML7_DURZI</name>
<accession>A0A6P5ZML7</accession>
<organism evidence="7 8">
    <name type="scientific">Durio zibethinus</name>
    <name type="common">Durian</name>
    <dbReference type="NCBI Taxonomy" id="66656"/>
    <lineage>
        <taxon>Eukaryota</taxon>
        <taxon>Viridiplantae</taxon>
        <taxon>Streptophyta</taxon>
        <taxon>Embryophyta</taxon>
        <taxon>Tracheophyta</taxon>
        <taxon>Spermatophyta</taxon>
        <taxon>Magnoliopsida</taxon>
        <taxon>eudicotyledons</taxon>
        <taxon>Gunneridae</taxon>
        <taxon>Pentapetalae</taxon>
        <taxon>rosids</taxon>
        <taxon>malvids</taxon>
        <taxon>Malvales</taxon>
        <taxon>Malvaceae</taxon>
        <taxon>Helicteroideae</taxon>
        <taxon>Durio</taxon>
    </lineage>
</organism>
<keyword evidence="4" id="KW-0732">Signal</keyword>
<dbReference type="AlphaFoldDB" id="A0A6P5ZML7"/>
<evidence type="ECO:0000259" key="6">
    <source>
        <dbReference type="Pfam" id="PF14543"/>
    </source>
</evidence>
<evidence type="ECO:0000256" key="1">
    <source>
        <dbReference type="ARBA" id="ARBA00007447"/>
    </source>
</evidence>
<dbReference type="Pfam" id="PF14543">
    <property type="entry name" value="TAXi_N"/>
    <property type="match status" value="1"/>
</dbReference>
<feature type="signal peptide" evidence="4">
    <location>
        <begin position="1"/>
        <end position="28"/>
    </location>
</feature>
<dbReference type="GO" id="GO:0005576">
    <property type="term" value="C:extracellular region"/>
    <property type="evidence" value="ECO:0007669"/>
    <property type="project" value="TreeGrafter"/>
</dbReference>
<protein>
    <submittedName>
        <fullName evidence="8">Aspartic proteinase nepenthesin-2-like</fullName>
    </submittedName>
</protein>
<dbReference type="GO" id="GO:0008233">
    <property type="term" value="F:peptidase activity"/>
    <property type="evidence" value="ECO:0007669"/>
    <property type="project" value="UniProtKB-KW"/>
</dbReference>
<dbReference type="InterPro" id="IPR051708">
    <property type="entry name" value="Plant_Aspart_Prot_A1"/>
</dbReference>
<dbReference type="Gene3D" id="2.40.70.10">
    <property type="entry name" value="Acid Proteases"/>
    <property type="match status" value="2"/>
</dbReference>